<dbReference type="Gene3D" id="3.40.50.720">
    <property type="entry name" value="NAD(P)-binding Rossmann-like Domain"/>
    <property type="match status" value="1"/>
</dbReference>
<evidence type="ECO:0000259" key="2">
    <source>
        <dbReference type="Pfam" id="PF13460"/>
    </source>
</evidence>
<dbReference type="SUPFAM" id="SSF51735">
    <property type="entry name" value="NAD(P)-binding Rossmann-fold domains"/>
    <property type="match status" value="1"/>
</dbReference>
<evidence type="ECO:0000313" key="4">
    <source>
        <dbReference type="Proteomes" id="UP000247569"/>
    </source>
</evidence>
<dbReference type="EMBL" id="QJKF01000001">
    <property type="protein sequence ID" value="PXX71113.1"/>
    <property type="molecule type" value="Genomic_DNA"/>
</dbReference>
<keyword evidence="4" id="KW-1185">Reference proteome</keyword>
<proteinExistence type="predicted"/>
<dbReference type="InterPro" id="IPR036291">
    <property type="entry name" value="NAD(P)-bd_dom_sf"/>
</dbReference>
<dbReference type="PANTHER" id="PTHR43162">
    <property type="match status" value="1"/>
</dbReference>
<dbReference type="Pfam" id="PF13460">
    <property type="entry name" value="NAD_binding_10"/>
    <property type="match status" value="1"/>
</dbReference>
<evidence type="ECO:0000313" key="3">
    <source>
        <dbReference type="EMBL" id="PXX71113.1"/>
    </source>
</evidence>
<gene>
    <name evidence="3" type="ORF">DFR70_101534</name>
</gene>
<accession>A0A318KG20</accession>
<organism evidence="3 4">
    <name type="scientific">Nocardia tenerifensis</name>
    <dbReference type="NCBI Taxonomy" id="228006"/>
    <lineage>
        <taxon>Bacteria</taxon>
        <taxon>Bacillati</taxon>
        <taxon>Actinomycetota</taxon>
        <taxon>Actinomycetes</taxon>
        <taxon>Mycobacteriales</taxon>
        <taxon>Nocardiaceae</taxon>
        <taxon>Nocardia</taxon>
    </lineage>
</organism>
<protein>
    <submittedName>
        <fullName evidence="3">Uncharacterized protein YbjT (DUF2867 family)</fullName>
    </submittedName>
</protein>
<comment type="caution">
    <text evidence="3">The sequence shown here is derived from an EMBL/GenBank/DDBJ whole genome shotgun (WGS) entry which is preliminary data.</text>
</comment>
<dbReference type="OrthoDB" id="3510772at2"/>
<feature type="domain" description="NAD(P)-binding" evidence="2">
    <location>
        <begin position="37"/>
        <end position="195"/>
    </location>
</feature>
<reference evidence="3 4" key="1">
    <citation type="submission" date="2018-05" db="EMBL/GenBank/DDBJ databases">
        <title>Genomic Encyclopedia of Type Strains, Phase IV (KMG-IV): sequencing the most valuable type-strain genomes for metagenomic binning, comparative biology and taxonomic classification.</title>
        <authorList>
            <person name="Goeker M."/>
        </authorList>
    </citation>
    <scope>NUCLEOTIDE SEQUENCE [LARGE SCALE GENOMIC DNA]</scope>
    <source>
        <strain evidence="3 4">DSM 44704</strain>
    </source>
</reference>
<name>A0A318KG20_9NOCA</name>
<dbReference type="PANTHER" id="PTHR43162:SF1">
    <property type="entry name" value="PRESTALK A DIFFERENTIATION PROTEIN A"/>
    <property type="match status" value="1"/>
</dbReference>
<dbReference type="InterPro" id="IPR051604">
    <property type="entry name" value="Ergot_Alk_Oxidoreductase"/>
</dbReference>
<sequence length="300" mass="31878">MKLSFSSMVRRSPGGLTEGMTTTKNHSAAQTILVTAGTGKVGRRVAERLAAKGFPVRVGSRSAEVPFDWTDRTTWAPVLADVAAAFVMYTPDIGDPRAAETIRAFSELAVASGVRRLVLLSARGEVQAAPAEAAVRESGAEWTVLQAAWFNQNFDEGVFTDMVLEGGVAFPAGQVLEPFVDSADLADVAVLALTEDGHAGQNYELTGPRLLTFGDAVETIAKHSGRDVRYIPVSGAEFGAVLEAGFGMPAEEVSAMLDIFATLLDGRNAVVTDTVRRLLDREPIDFADYAREAAAAGAWK</sequence>
<dbReference type="AlphaFoldDB" id="A0A318KG20"/>
<dbReference type="Proteomes" id="UP000247569">
    <property type="component" value="Unassembled WGS sequence"/>
</dbReference>
<evidence type="ECO:0000256" key="1">
    <source>
        <dbReference type="SAM" id="MobiDB-lite"/>
    </source>
</evidence>
<dbReference type="Gene3D" id="3.90.25.10">
    <property type="entry name" value="UDP-galactose 4-epimerase, domain 1"/>
    <property type="match status" value="1"/>
</dbReference>
<feature type="region of interest" description="Disordered" evidence="1">
    <location>
        <begin position="1"/>
        <end position="22"/>
    </location>
</feature>
<dbReference type="InterPro" id="IPR016040">
    <property type="entry name" value="NAD(P)-bd_dom"/>
</dbReference>